<dbReference type="InterPro" id="IPR032697">
    <property type="entry name" value="SQ_cyclase_N"/>
</dbReference>
<comment type="similarity">
    <text evidence="1 4">Belongs to the terpene cyclase/mutase family.</text>
</comment>
<dbReference type="Proteomes" id="UP000026960">
    <property type="component" value="Chromosome 6"/>
</dbReference>
<reference evidence="8" key="1">
    <citation type="journal article" date="2009" name="Rice">
        <title>De Novo Next Generation Sequencing of Plant Genomes.</title>
        <authorList>
            <person name="Rounsley S."/>
            <person name="Marri P.R."/>
            <person name="Yu Y."/>
            <person name="He R."/>
            <person name="Sisneros N."/>
            <person name="Goicoechea J.L."/>
            <person name="Lee S.J."/>
            <person name="Angelova A."/>
            <person name="Kudrna D."/>
            <person name="Luo M."/>
            <person name="Affourtit J."/>
            <person name="Desany B."/>
            <person name="Knight J."/>
            <person name="Niazi F."/>
            <person name="Egholm M."/>
            <person name="Wing R.A."/>
        </authorList>
    </citation>
    <scope>NUCLEOTIDE SEQUENCE [LARGE SCALE GENOMIC DNA]</scope>
    <source>
        <strain evidence="8">cv. IRGC 105608</strain>
    </source>
</reference>
<proteinExistence type="inferred from homology"/>
<dbReference type="CDD" id="cd02892">
    <property type="entry name" value="SQCY_1"/>
    <property type="match status" value="1"/>
</dbReference>
<dbReference type="eggNOG" id="KOG0497">
    <property type="taxonomic scope" value="Eukaryota"/>
</dbReference>
<dbReference type="Pfam" id="PF13243">
    <property type="entry name" value="SQHop_cyclase_C"/>
    <property type="match status" value="1"/>
</dbReference>
<evidence type="ECO:0000256" key="4">
    <source>
        <dbReference type="RuleBase" id="RU362003"/>
    </source>
</evidence>
<dbReference type="GO" id="GO:0005811">
    <property type="term" value="C:lipid droplet"/>
    <property type="evidence" value="ECO:0007669"/>
    <property type="project" value="InterPro"/>
</dbReference>
<keyword evidence="3 4" id="KW-0413">Isomerase</keyword>
<evidence type="ECO:0000259" key="7">
    <source>
        <dbReference type="Pfam" id="PF13249"/>
    </source>
</evidence>
<dbReference type="AlphaFoldDB" id="A0A0D3GGR6"/>
<evidence type="ECO:0000313" key="8">
    <source>
        <dbReference type="EnsemblPlants" id="OBART06G15240.1"/>
    </source>
</evidence>
<organism evidence="8">
    <name type="scientific">Oryza barthii</name>
    <dbReference type="NCBI Taxonomy" id="65489"/>
    <lineage>
        <taxon>Eukaryota</taxon>
        <taxon>Viridiplantae</taxon>
        <taxon>Streptophyta</taxon>
        <taxon>Embryophyta</taxon>
        <taxon>Tracheophyta</taxon>
        <taxon>Spermatophyta</taxon>
        <taxon>Magnoliopsida</taxon>
        <taxon>Liliopsida</taxon>
        <taxon>Poales</taxon>
        <taxon>Poaceae</taxon>
        <taxon>BOP clade</taxon>
        <taxon>Oryzoideae</taxon>
        <taxon>Oryzeae</taxon>
        <taxon>Oryzinae</taxon>
        <taxon>Oryza</taxon>
    </lineage>
</organism>
<feature type="region of interest" description="Disordered" evidence="5">
    <location>
        <begin position="68"/>
        <end position="98"/>
    </location>
</feature>
<evidence type="ECO:0000259" key="6">
    <source>
        <dbReference type="Pfam" id="PF13243"/>
    </source>
</evidence>
<dbReference type="NCBIfam" id="TIGR01787">
    <property type="entry name" value="squalene_cyclas"/>
    <property type="match status" value="1"/>
</dbReference>
<evidence type="ECO:0000313" key="9">
    <source>
        <dbReference type="Proteomes" id="UP000026960"/>
    </source>
</evidence>
<dbReference type="PANTHER" id="PTHR11764:SF39">
    <property type="entry name" value="TERPENE CYCLASE_MUTASE FAMILY MEMBER"/>
    <property type="match status" value="1"/>
</dbReference>
<name>A0A0D3GGR6_9ORYZ</name>
<reference evidence="8" key="2">
    <citation type="submission" date="2015-03" db="UniProtKB">
        <authorList>
            <consortium name="EnsemblPlants"/>
        </authorList>
    </citation>
    <scope>IDENTIFICATION</scope>
</reference>
<evidence type="ECO:0000256" key="2">
    <source>
        <dbReference type="ARBA" id="ARBA00022737"/>
    </source>
</evidence>
<feature type="region of interest" description="Disordered" evidence="5">
    <location>
        <begin position="162"/>
        <end position="190"/>
    </location>
</feature>
<dbReference type="GO" id="GO:0031559">
    <property type="term" value="F:oxidosqualene cyclase activity"/>
    <property type="evidence" value="ECO:0007669"/>
    <property type="project" value="UniProtKB-ARBA"/>
</dbReference>
<accession>A0A0D3GGR6</accession>
<dbReference type="GO" id="GO:0016104">
    <property type="term" value="P:triterpenoid biosynthetic process"/>
    <property type="evidence" value="ECO:0007669"/>
    <property type="project" value="InterPro"/>
</dbReference>
<dbReference type="InterPro" id="IPR018333">
    <property type="entry name" value="Squalene_cyclase"/>
</dbReference>
<dbReference type="Pfam" id="PF13249">
    <property type="entry name" value="SQHop_cyclase_N"/>
    <property type="match status" value="1"/>
</dbReference>
<feature type="domain" description="Squalene cyclase C-terminal" evidence="6">
    <location>
        <begin position="711"/>
        <end position="806"/>
    </location>
</feature>
<dbReference type="PaxDb" id="65489-OBART06G15240.1"/>
<evidence type="ECO:0000256" key="3">
    <source>
        <dbReference type="ARBA" id="ARBA00023235"/>
    </source>
</evidence>
<sequence>MWRLKVAEGRAPGLRSCNGFLGRAVWEFDPNAGTPEERAEVERMRREFTLHRFERREAQDLLMRMQSERAEKDEAGRPVSAHRKGAGREADVDGDSAEDEWKWRRPTVARQERRSLDLPAAFELSDVSTVTASVLCRDLEKRGEGRKALFFLDALPSRPRRLAVPPCAPPSLTPLMARRGQHRRPHKPSSTAAFRRRTSLGSLTFSFSRGTQSLQYAKQNRLQVDVPASKLVDSTQVTEQIILASLRRALTQHSSLQAHDGHWPGDFSGIMFIMPILNEDGGWGTQVLGLSTMFGSCLNYVTLRLLGQERSIDALTKGRAWIISRGSAAAVPQWGKIWLSVIGLYDWSGNNAIIPELWLVPHFLPIHPGRFWCFCRLVYMPMAYLYGKKFVGAITPTILEIREELYSVPYNEINWKNARNNCAKEDLRYPRSFVQNVIWTGLNKVVEPILSLWPFNTLGHAALNNLLKHIRYEDESTKYIGICPINKALDMICCWIDNPNSDAFKLHLPRIYDYLWLAEDGMKAQVYDGCQSWETAFIVQAYCSTDLVNEFSQTLTKAHEFIKKSQVLENHPDYEAYYRHRSKGSWTLSTADNGWCVSDCTAEALKALLMLSKISQDLVGDPIDGERLYDAVDGMLSFMNEDGTFSTYECKRSTPWLEVLNPSESFLNIVVDYPELNPVYRKEEIGNCIIKSSKFIENKQRKDGSWFGTWGGWGETYLSSESEVYVEASRPHAVNTAWAMLALIYAGQVEIDPTPLYHAAQELINMQLETGEFPQQEHVGCFNCSFSFNYSNYRNLFPIWALGEFHRRLVLRKS</sequence>
<dbReference type="Gramene" id="OBART06G15240.1">
    <property type="protein sequence ID" value="OBART06G15240.1"/>
    <property type="gene ID" value="OBART06G15240"/>
</dbReference>
<keyword evidence="2" id="KW-0677">Repeat</keyword>
<evidence type="ECO:0000256" key="5">
    <source>
        <dbReference type="SAM" id="MobiDB-lite"/>
    </source>
</evidence>
<keyword evidence="9" id="KW-1185">Reference proteome</keyword>
<dbReference type="Gene3D" id="1.50.10.20">
    <property type="match status" value="2"/>
</dbReference>
<dbReference type="InterPro" id="IPR032696">
    <property type="entry name" value="SQ_cyclase_C"/>
</dbReference>
<dbReference type="EnsemblPlants" id="OBART06G15240.1">
    <property type="protein sequence ID" value="OBART06G15240.1"/>
    <property type="gene ID" value="OBART06G15240"/>
</dbReference>
<dbReference type="FunFam" id="1.50.10.20:FF:000002">
    <property type="entry name" value="Terpene cyclase/mutase family member"/>
    <property type="match status" value="1"/>
</dbReference>
<dbReference type="EC" id="5.4.99.-" evidence="4"/>
<dbReference type="PANTHER" id="PTHR11764">
    <property type="entry name" value="TERPENE CYCLASE/MUTASE FAMILY MEMBER"/>
    <property type="match status" value="1"/>
</dbReference>
<dbReference type="STRING" id="65489.A0A0D3GGR6"/>
<protein>
    <recommendedName>
        <fullName evidence="4">Terpene cyclase/mutase family member</fullName>
        <ecNumber evidence="4">5.4.99.-</ecNumber>
    </recommendedName>
</protein>
<dbReference type="SUPFAM" id="SSF48239">
    <property type="entry name" value="Terpenoid cyclases/Protein prenyltransferases"/>
    <property type="match status" value="2"/>
</dbReference>
<feature type="domain" description="Squalene cyclase N-terminal" evidence="7">
    <location>
        <begin position="278"/>
        <end position="484"/>
    </location>
</feature>
<dbReference type="InterPro" id="IPR008930">
    <property type="entry name" value="Terpenoid_cyclase/PrenylTrfase"/>
</dbReference>
<evidence type="ECO:0000256" key="1">
    <source>
        <dbReference type="ARBA" id="ARBA00009755"/>
    </source>
</evidence>